<dbReference type="EMBL" id="CABWLC010000018">
    <property type="protein sequence ID" value="VXA87383.1"/>
    <property type="molecule type" value="Genomic_DNA"/>
</dbReference>
<dbReference type="Proteomes" id="UP000439123">
    <property type="component" value="Unassembled WGS sequence"/>
</dbReference>
<evidence type="ECO:0000313" key="2">
    <source>
        <dbReference type="EMBL" id="VXA87383.1"/>
    </source>
</evidence>
<proteinExistence type="predicted"/>
<name>A0A653L8L4_AERVE</name>
<feature type="compositionally biased region" description="Basic and acidic residues" evidence="1">
    <location>
        <begin position="20"/>
        <end position="29"/>
    </location>
</feature>
<gene>
    <name evidence="2" type="ORF">AERO8C_50163</name>
</gene>
<protein>
    <submittedName>
        <fullName evidence="2">Uncharacterized protein</fullName>
    </submittedName>
</protein>
<sequence>MRWAKTIQDGCSQTVSASGHRPENKQVSRRELSESVQLIELNKGKLVVTDGFSNKLFHLRFQ</sequence>
<feature type="region of interest" description="Disordered" evidence="1">
    <location>
        <begin position="1"/>
        <end position="29"/>
    </location>
</feature>
<reference evidence="2 3" key="1">
    <citation type="submission" date="2019-10" db="EMBL/GenBank/DDBJ databases">
        <authorList>
            <person name="Karimi E."/>
        </authorList>
    </citation>
    <scope>NUCLEOTIDE SEQUENCE [LARGE SCALE GENOMIC DNA]</scope>
    <source>
        <strain evidence="2">Aeromonas sp. 8C</strain>
    </source>
</reference>
<evidence type="ECO:0000313" key="3">
    <source>
        <dbReference type="Proteomes" id="UP000439123"/>
    </source>
</evidence>
<accession>A0A653L8L4</accession>
<evidence type="ECO:0000256" key="1">
    <source>
        <dbReference type="SAM" id="MobiDB-lite"/>
    </source>
</evidence>
<organism evidence="2 3">
    <name type="scientific">Aeromonas veronii</name>
    <dbReference type="NCBI Taxonomy" id="654"/>
    <lineage>
        <taxon>Bacteria</taxon>
        <taxon>Pseudomonadati</taxon>
        <taxon>Pseudomonadota</taxon>
        <taxon>Gammaproteobacteria</taxon>
        <taxon>Aeromonadales</taxon>
        <taxon>Aeromonadaceae</taxon>
        <taxon>Aeromonas</taxon>
    </lineage>
</organism>
<dbReference type="AlphaFoldDB" id="A0A653L8L4"/>